<keyword evidence="2" id="KW-1185">Reference proteome</keyword>
<dbReference type="InterPro" id="IPR043129">
    <property type="entry name" value="ATPase_NBD"/>
</dbReference>
<proteinExistence type="predicted"/>
<comment type="caution">
    <text evidence="1">The sequence shown here is derived from an EMBL/GenBank/DDBJ whole genome shotgun (WGS) entry which is preliminary data.</text>
</comment>
<accession>A3V887</accession>
<dbReference type="RefSeq" id="WP_007204079.1">
    <property type="nucleotide sequence ID" value="NZ_CH672414.1"/>
</dbReference>
<dbReference type="STRING" id="314232.SKA53_00594"/>
<dbReference type="OrthoDB" id="9802453at2"/>
<name>A3V887_9RHOB</name>
<dbReference type="SUPFAM" id="SSF53067">
    <property type="entry name" value="Actin-like ATPase domain"/>
    <property type="match status" value="1"/>
</dbReference>
<dbReference type="HOGENOM" id="CLU_2898860_0_0_5"/>
<dbReference type="eggNOG" id="COG0282">
    <property type="taxonomic scope" value="Bacteria"/>
</dbReference>
<dbReference type="Proteomes" id="UP000004507">
    <property type="component" value="Unassembled WGS sequence"/>
</dbReference>
<evidence type="ECO:0000313" key="2">
    <source>
        <dbReference type="Proteomes" id="UP000004507"/>
    </source>
</evidence>
<dbReference type="Gene3D" id="3.30.420.40">
    <property type="match status" value="1"/>
</dbReference>
<dbReference type="EMBL" id="AAMS01000008">
    <property type="protein sequence ID" value="EAQ05539.1"/>
    <property type="molecule type" value="Genomic_DNA"/>
</dbReference>
<reference evidence="1 2" key="1">
    <citation type="submission" date="2006-01" db="EMBL/GenBank/DDBJ databases">
        <authorList>
            <person name="Hagstrom A."/>
            <person name="Ferriera S."/>
            <person name="Johnson J."/>
            <person name="Kravitz S."/>
            <person name="Halpern A."/>
            <person name="Remington K."/>
            <person name="Beeson K."/>
            <person name="Tran B."/>
            <person name="Rogers Y.-H."/>
            <person name="Friedman R."/>
            <person name="Venter J.C."/>
        </authorList>
    </citation>
    <scope>NUCLEOTIDE SEQUENCE [LARGE SCALE GENOMIC DNA]</scope>
    <source>
        <strain evidence="1 2">SKA53</strain>
    </source>
</reference>
<protein>
    <submittedName>
        <fullName evidence="1">Uncharacterized protein</fullName>
    </submittedName>
</protein>
<dbReference type="AlphaFoldDB" id="A3V887"/>
<evidence type="ECO:0000313" key="1">
    <source>
        <dbReference type="EMBL" id="EAQ05539.1"/>
    </source>
</evidence>
<organism evidence="1 2">
    <name type="scientific">Yoonia vestfoldensis SKA53</name>
    <dbReference type="NCBI Taxonomy" id="314232"/>
    <lineage>
        <taxon>Bacteria</taxon>
        <taxon>Pseudomonadati</taxon>
        <taxon>Pseudomonadota</taxon>
        <taxon>Alphaproteobacteria</taxon>
        <taxon>Rhodobacterales</taxon>
        <taxon>Paracoccaceae</taxon>
        <taxon>Yoonia</taxon>
    </lineage>
</organism>
<gene>
    <name evidence="1" type="ORF">SKA53_00594</name>
</gene>
<sequence length="62" mass="6680">MKGAVQTGSAMATTGGIDENAGEIRSRIMDHLAFLDKVPLHVIPADEEKQIARDALTLLAQY</sequence>